<dbReference type="AlphaFoldDB" id="A0A8T0DC24"/>
<keyword evidence="3" id="KW-1185">Reference proteome</keyword>
<sequence>MYTRTHITAKSTTNDEHVVCCFTAGPLTQTDTSGSTEPILQVLDLAKIQISQWKNADYLPCEILQITPIVKKLQESKKVELNSKSTRSRTHAQRVEKEVDATKDFERSEAQQDLKTSSRIVVIIPSPKKQPETVHNPSIDFSVNPGLRSFSAGVCADRPIGSRGARPVSALEDTSNSQCQPSFIKQSGRLGNLYLFNSFPQPTPANTKMFNQLDQPVSLDRGSCLWYDNLESTTQSTRLQRVSVDRQSVRQITQKEVNMKATSARLTPPNECSQCKSPQLLSPIAVNLITRHLPKVDLPSDSPSPKPHPVTDDLSTLIAPLDLGDYAQTDDLSASFEASLLASLKMASSMSKCQQSDLQAHMDGSNINTTFFSKLNELKQSPRKYKALGPSQFTTRIPLPQKTFGEFASTFVRLALFCGSEFAGQYH</sequence>
<proteinExistence type="predicted"/>
<evidence type="ECO:0000313" key="2">
    <source>
        <dbReference type="EMBL" id="KAF8564301.1"/>
    </source>
</evidence>
<name>A0A8T0DC24_9TREM</name>
<dbReference type="EMBL" id="JTDF01009058">
    <property type="protein sequence ID" value="KAF8564301.1"/>
    <property type="molecule type" value="Genomic_DNA"/>
</dbReference>
<dbReference type="Proteomes" id="UP000699462">
    <property type="component" value="Unassembled WGS sequence"/>
</dbReference>
<reference evidence="2 3" key="1">
    <citation type="submission" date="2019-07" db="EMBL/GenBank/DDBJ databases">
        <title>Annotation for the trematode Paragonimus westermani.</title>
        <authorList>
            <person name="Choi Y.-J."/>
        </authorList>
    </citation>
    <scope>NUCLEOTIDE SEQUENCE [LARGE SCALE GENOMIC DNA]</scope>
    <source>
        <strain evidence="2">180907_Pwestermani</strain>
    </source>
</reference>
<accession>A0A8T0DC24</accession>
<dbReference type="OrthoDB" id="6260745at2759"/>
<feature type="region of interest" description="Disordered" evidence="1">
    <location>
        <begin position="79"/>
        <end position="100"/>
    </location>
</feature>
<protein>
    <submittedName>
        <fullName evidence="2">Uncharacterized protein</fullName>
    </submittedName>
</protein>
<gene>
    <name evidence="2" type="ORF">P879_11142</name>
</gene>
<evidence type="ECO:0000256" key="1">
    <source>
        <dbReference type="SAM" id="MobiDB-lite"/>
    </source>
</evidence>
<comment type="caution">
    <text evidence="2">The sequence shown here is derived from an EMBL/GenBank/DDBJ whole genome shotgun (WGS) entry which is preliminary data.</text>
</comment>
<organism evidence="2 3">
    <name type="scientific">Paragonimus westermani</name>
    <dbReference type="NCBI Taxonomy" id="34504"/>
    <lineage>
        <taxon>Eukaryota</taxon>
        <taxon>Metazoa</taxon>
        <taxon>Spiralia</taxon>
        <taxon>Lophotrochozoa</taxon>
        <taxon>Platyhelminthes</taxon>
        <taxon>Trematoda</taxon>
        <taxon>Digenea</taxon>
        <taxon>Plagiorchiida</taxon>
        <taxon>Troglotremata</taxon>
        <taxon>Troglotrematidae</taxon>
        <taxon>Paragonimus</taxon>
    </lineage>
</organism>
<evidence type="ECO:0000313" key="3">
    <source>
        <dbReference type="Proteomes" id="UP000699462"/>
    </source>
</evidence>